<dbReference type="EMBL" id="GGEC01080806">
    <property type="protein sequence ID" value="MBX61290.1"/>
    <property type="molecule type" value="Transcribed_RNA"/>
</dbReference>
<organism evidence="1">
    <name type="scientific">Rhizophora mucronata</name>
    <name type="common">Asiatic mangrove</name>
    <dbReference type="NCBI Taxonomy" id="61149"/>
    <lineage>
        <taxon>Eukaryota</taxon>
        <taxon>Viridiplantae</taxon>
        <taxon>Streptophyta</taxon>
        <taxon>Embryophyta</taxon>
        <taxon>Tracheophyta</taxon>
        <taxon>Spermatophyta</taxon>
        <taxon>Magnoliopsida</taxon>
        <taxon>eudicotyledons</taxon>
        <taxon>Gunneridae</taxon>
        <taxon>Pentapetalae</taxon>
        <taxon>rosids</taxon>
        <taxon>fabids</taxon>
        <taxon>Malpighiales</taxon>
        <taxon>Rhizophoraceae</taxon>
        <taxon>Rhizophora</taxon>
    </lineage>
</organism>
<protein>
    <submittedName>
        <fullName evidence="1">Uncharacterized protein</fullName>
    </submittedName>
</protein>
<sequence>MRIVAIFSNGASKYIFLDVIQVIIINYDLQVCLVNKDIVPPFNTNLS</sequence>
<reference evidence="1" key="1">
    <citation type="submission" date="2018-02" db="EMBL/GenBank/DDBJ databases">
        <title>Rhizophora mucronata_Transcriptome.</title>
        <authorList>
            <person name="Meera S.P."/>
            <person name="Sreeshan A."/>
            <person name="Augustine A."/>
        </authorList>
    </citation>
    <scope>NUCLEOTIDE SEQUENCE</scope>
    <source>
        <tissue evidence="1">Leaf</tissue>
    </source>
</reference>
<proteinExistence type="predicted"/>
<dbReference type="AlphaFoldDB" id="A0A2P2Q2S1"/>
<accession>A0A2P2Q2S1</accession>
<evidence type="ECO:0000313" key="1">
    <source>
        <dbReference type="EMBL" id="MBX61290.1"/>
    </source>
</evidence>
<name>A0A2P2Q2S1_RHIMU</name>